<dbReference type="EMBL" id="HE573025">
    <property type="protein sequence ID" value="CCC50722.1"/>
    <property type="molecule type" value="Genomic_DNA"/>
</dbReference>
<feature type="compositionally biased region" description="Low complexity" evidence="1">
    <location>
        <begin position="197"/>
        <end position="212"/>
    </location>
</feature>
<evidence type="ECO:0000313" key="2">
    <source>
        <dbReference type="EMBL" id="CCC50722.1"/>
    </source>
</evidence>
<reference evidence="2" key="1">
    <citation type="journal article" date="2012" name="Proc. Natl. Acad. Sci. U.S.A.">
        <title>Antigenic diversity is generated by distinct evolutionary mechanisms in African trypanosome species.</title>
        <authorList>
            <person name="Jackson A.P."/>
            <person name="Berry A."/>
            <person name="Aslett M."/>
            <person name="Allison H.C."/>
            <person name="Burton P."/>
            <person name="Vavrova-Anderson J."/>
            <person name="Brown R."/>
            <person name="Browne H."/>
            <person name="Corton N."/>
            <person name="Hauser H."/>
            <person name="Gamble J."/>
            <person name="Gilderthorp R."/>
            <person name="Marcello L."/>
            <person name="McQuillan J."/>
            <person name="Otto T.D."/>
            <person name="Quail M.A."/>
            <person name="Sanders M.J."/>
            <person name="van Tonder A."/>
            <person name="Ginger M.L."/>
            <person name="Field M.C."/>
            <person name="Barry J.D."/>
            <person name="Hertz-Fowler C."/>
            <person name="Berriman M."/>
        </authorList>
    </citation>
    <scope>NUCLEOTIDE SEQUENCE</scope>
    <source>
        <strain evidence="2">Y486</strain>
    </source>
</reference>
<dbReference type="VEuPathDB" id="TriTrypDB:TvY486_0905430"/>
<feature type="compositionally biased region" description="Polar residues" evidence="1">
    <location>
        <begin position="233"/>
        <end position="243"/>
    </location>
</feature>
<feature type="region of interest" description="Disordered" evidence="1">
    <location>
        <begin position="176"/>
        <end position="243"/>
    </location>
</feature>
<dbReference type="AlphaFoldDB" id="G0U367"/>
<organism evidence="2">
    <name type="scientific">Trypanosoma vivax (strain Y486)</name>
    <dbReference type="NCBI Taxonomy" id="1055687"/>
    <lineage>
        <taxon>Eukaryota</taxon>
        <taxon>Discoba</taxon>
        <taxon>Euglenozoa</taxon>
        <taxon>Kinetoplastea</taxon>
        <taxon>Metakinetoplastina</taxon>
        <taxon>Trypanosomatida</taxon>
        <taxon>Trypanosomatidae</taxon>
        <taxon>Trypanosoma</taxon>
        <taxon>Duttonella</taxon>
    </lineage>
</organism>
<evidence type="ECO:0000256" key="1">
    <source>
        <dbReference type="SAM" id="MobiDB-lite"/>
    </source>
</evidence>
<gene>
    <name evidence="2" type="ORF">TVY486_0905430</name>
</gene>
<proteinExistence type="predicted"/>
<protein>
    <submittedName>
        <fullName evidence="2">Uncharacterized protein</fullName>
    </submittedName>
</protein>
<sequence length="243" mass="25506">MPVGEAILRTSSVRATSVLALTSPNLPKSFFLSCYRTLEGFAYCIYSLLKFMSYSACRLASLLNKGNGCVGDGTLTKLAQDVEKFLERAANVPPVVMEDRRRGTDSPSASSSGDEAEVHLSVVAGVLEPRETPADASVMSGLILPTMASSTSLERQKVQEAQSMLNLMAALMPGGAAAKNHSDEGAHGGKPSPKQLGCVSSRSSDSGGSVAVFDADELESETSSAHSDPEGEQVSSSWIVELN</sequence>
<accession>G0U367</accession>
<name>G0U367_TRYVY</name>